<sequence>MRALTSLRIMWIRARRSPALAGIPLLWAASVWLAFQHQQNWLGRWINTGLALNSAAGAVLCPLTAVIAAWLAGDARRTGQAVLEDAAARGRSARLLSLLATVCLWALPGYAAMTALAFWQTAQVNPAGEPPWDLLALNAAFLVFGASIGIAVGSLWPRKLVPVVLGAVLYFGGAMVSYDGRSRTGLLYPVFGERWDPIGSLPGDLAVGIVCWLLLGGLSLIVVLSLDGTQHWGGVLLRGLVVAAAVASAVFLVTYSGPIPIKRTPPAAACAPAGQGGTVCLWPSDEYLRPLVTSAYVRARQGAGTLEGFPARLSQFGLAGAGPGTSIHIGDARPTVPGLTRSILDTVVSREGDRLPCGDRLYPDSADAAPITFYIHSILALRAGLPGGTGWRSLDRDIERFMRLDTAAQDRWLEAAIDSLGSCDRAAPKAPLPGWPATR</sequence>
<keyword evidence="1" id="KW-0812">Transmembrane</keyword>
<evidence type="ECO:0000313" key="2">
    <source>
        <dbReference type="EMBL" id="RBQ20143.1"/>
    </source>
</evidence>
<keyword evidence="3" id="KW-1185">Reference proteome</keyword>
<feature type="transmembrane region" description="Helical" evidence="1">
    <location>
        <begin position="235"/>
        <end position="255"/>
    </location>
</feature>
<proteinExistence type="predicted"/>
<reference evidence="2 3" key="1">
    <citation type="submission" date="2018-06" db="EMBL/GenBank/DDBJ databases">
        <title>Sphaerisporangium craniellae sp. nov., isolated from a marine sponge in the South China Sea.</title>
        <authorList>
            <person name="Li L."/>
        </authorList>
    </citation>
    <scope>NUCLEOTIDE SEQUENCE [LARGE SCALE GENOMIC DNA]</scope>
    <source>
        <strain evidence="2 3">LHW63015</strain>
    </source>
</reference>
<feature type="transmembrane region" description="Helical" evidence="1">
    <location>
        <begin position="134"/>
        <end position="153"/>
    </location>
</feature>
<name>A0A366M2X3_9ACTN</name>
<dbReference type="RefSeq" id="WP_113980346.1">
    <property type="nucleotide sequence ID" value="NZ_QMEY01000003.1"/>
</dbReference>
<dbReference type="Proteomes" id="UP000253303">
    <property type="component" value="Unassembled WGS sequence"/>
</dbReference>
<protein>
    <submittedName>
        <fullName evidence="2">Uncharacterized protein</fullName>
    </submittedName>
</protein>
<evidence type="ECO:0000256" key="1">
    <source>
        <dbReference type="SAM" id="Phobius"/>
    </source>
</evidence>
<dbReference type="OrthoDB" id="5183513at2"/>
<dbReference type="AlphaFoldDB" id="A0A366M2X3"/>
<keyword evidence="1" id="KW-0472">Membrane</keyword>
<feature type="transmembrane region" description="Helical" evidence="1">
    <location>
        <begin position="52"/>
        <end position="72"/>
    </location>
</feature>
<accession>A0A366M2X3</accession>
<feature type="transmembrane region" description="Helical" evidence="1">
    <location>
        <begin position="93"/>
        <end position="119"/>
    </location>
</feature>
<gene>
    <name evidence="2" type="ORF">DP939_09995</name>
</gene>
<organism evidence="2 3">
    <name type="scientific">Spongiactinospora rosea</name>
    <dbReference type="NCBI Taxonomy" id="2248750"/>
    <lineage>
        <taxon>Bacteria</taxon>
        <taxon>Bacillati</taxon>
        <taxon>Actinomycetota</taxon>
        <taxon>Actinomycetes</taxon>
        <taxon>Streptosporangiales</taxon>
        <taxon>Streptosporangiaceae</taxon>
        <taxon>Spongiactinospora</taxon>
    </lineage>
</organism>
<evidence type="ECO:0000313" key="3">
    <source>
        <dbReference type="Proteomes" id="UP000253303"/>
    </source>
</evidence>
<dbReference type="EMBL" id="QMEY01000003">
    <property type="protein sequence ID" value="RBQ20143.1"/>
    <property type="molecule type" value="Genomic_DNA"/>
</dbReference>
<keyword evidence="1" id="KW-1133">Transmembrane helix</keyword>
<feature type="transmembrane region" description="Helical" evidence="1">
    <location>
        <begin position="205"/>
        <end position="226"/>
    </location>
</feature>
<comment type="caution">
    <text evidence="2">The sequence shown here is derived from an EMBL/GenBank/DDBJ whole genome shotgun (WGS) entry which is preliminary data.</text>
</comment>
<feature type="transmembrane region" description="Helical" evidence="1">
    <location>
        <begin position="160"/>
        <end position="178"/>
    </location>
</feature>